<dbReference type="Proteomes" id="UP000657006">
    <property type="component" value="Unassembled WGS sequence"/>
</dbReference>
<dbReference type="EMBL" id="JACRSQ010000007">
    <property type="protein sequence ID" value="MBC8543152.1"/>
    <property type="molecule type" value="Genomic_DNA"/>
</dbReference>
<evidence type="ECO:0000256" key="1">
    <source>
        <dbReference type="SAM" id="Phobius"/>
    </source>
</evidence>
<organism evidence="2 3">
    <name type="scientific">Bianquea renquensis</name>
    <dbReference type="NCBI Taxonomy" id="2763661"/>
    <lineage>
        <taxon>Bacteria</taxon>
        <taxon>Bacillati</taxon>
        <taxon>Bacillota</taxon>
        <taxon>Clostridia</taxon>
        <taxon>Eubacteriales</taxon>
        <taxon>Bianqueaceae</taxon>
        <taxon>Bianquea</taxon>
    </lineage>
</organism>
<dbReference type="AlphaFoldDB" id="A0A926HWW7"/>
<keyword evidence="1" id="KW-1133">Transmembrane helix</keyword>
<feature type="transmembrane region" description="Helical" evidence="1">
    <location>
        <begin position="128"/>
        <end position="148"/>
    </location>
</feature>
<accession>A0A926HWW7</accession>
<gene>
    <name evidence="2" type="ORF">H8730_06315</name>
</gene>
<keyword evidence="3" id="KW-1185">Reference proteome</keyword>
<keyword evidence="1" id="KW-0472">Membrane</keyword>
<feature type="transmembrane region" description="Helical" evidence="1">
    <location>
        <begin position="58"/>
        <end position="90"/>
    </location>
</feature>
<evidence type="ECO:0000313" key="3">
    <source>
        <dbReference type="Proteomes" id="UP000657006"/>
    </source>
</evidence>
<reference evidence="2" key="1">
    <citation type="submission" date="2020-08" db="EMBL/GenBank/DDBJ databases">
        <title>Genome public.</title>
        <authorList>
            <person name="Liu C."/>
            <person name="Sun Q."/>
        </authorList>
    </citation>
    <scope>NUCLEOTIDE SEQUENCE</scope>
    <source>
        <strain evidence="2">NSJ-32</strain>
    </source>
</reference>
<name>A0A926HWW7_9FIRM</name>
<protein>
    <submittedName>
        <fullName evidence="2">Uncharacterized protein</fullName>
    </submittedName>
</protein>
<proteinExistence type="predicted"/>
<sequence>MADGKPYTVKAIATDGIMSVLLLVTGILRLPSLIPGAEFQLSAPFAVSIAKNHGFKRYLIIGIVASTCGFLLGLQNIFNITIAMIYRIVAGSIVSIWKNSKIALVVSGPCGTFVSRIVLAFLLHTDMWLLILYALPGMIFTAIAAPLVTEFEKRILGCIGLYPLQSSAKKRSGMED</sequence>
<evidence type="ECO:0000313" key="2">
    <source>
        <dbReference type="EMBL" id="MBC8543152.1"/>
    </source>
</evidence>
<feature type="transmembrane region" description="Helical" evidence="1">
    <location>
        <begin position="12"/>
        <end position="34"/>
    </location>
</feature>
<dbReference type="RefSeq" id="WP_177720367.1">
    <property type="nucleotide sequence ID" value="NZ_JACRSQ010000007.1"/>
</dbReference>
<keyword evidence="1" id="KW-0812">Transmembrane</keyword>
<feature type="transmembrane region" description="Helical" evidence="1">
    <location>
        <begin position="102"/>
        <end position="122"/>
    </location>
</feature>
<comment type="caution">
    <text evidence="2">The sequence shown here is derived from an EMBL/GenBank/DDBJ whole genome shotgun (WGS) entry which is preliminary data.</text>
</comment>